<dbReference type="Gene3D" id="1.25.40.10">
    <property type="entry name" value="Tetratricopeptide repeat domain"/>
    <property type="match status" value="1"/>
</dbReference>
<proteinExistence type="predicted"/>
<dbReference type="RefSeq" id="WP_184688993.1">
    <property type="nucleotide sequence ID" value="NZ_JACHJN010000002.1"/>
</dbReference>
<dbReference type="EMBL" id="JACHJN010000002">
    <property type="protein sequence ID" value="MBB5954594.1"/>
    <property type="molecule type" value="Genomic_DNA"/>
</dbReference>
<gene>
    <name evidence="2" type="ORF">FHS29_001164</name>
</gene>
<reference evidence="2 3" key="1">
    <citation type="submission" date="2020-08" db="EMBL/GenBank/DDBJ databases">
        <title>Genomic Encyclopedia of Type Strains, Phase III (KMG-III): the genomes of soil and plant-associated and newly described type strains.</title>
        <authorList>
            <person name="Whitman W."/>
        </authorList>
    </citation>
    <scope>NUCLEOTIDE SEQUENCE [LARGE SCALE GENOMIC DNA]</scope>
    <source>
        <strain evidence="2 3">CECT 8640</strain>
    </source>
</reference>
<dbReference type="SUPFAM" id="SSF52540">
    <property type="entry name" value="P-loop containing nucleoside triphosphate hydrolases"/>
    <property type="match status" value="1"/>
</dbReference>
<feature type="compositionally biased region" description="Low complexity" evidence="1">
    <location>
        <begin position="66"/>
        <end position="81"/>
    </location>
</feature>
<dbReference type="InterPro" id="IPR027417">
    <property type="entry name" value="P-loop_NTPase"/>
</dbReference>
<dbReference type="Gene3D" id="3.40.50.300">
    <property type="entry name" value="P-loop containing nucleotide triphosphate hydrolases"/>
    <property type="match status" value="1"/>
</dbReference>
<dbReference type="PANTHER" id="PTHR47691:SF3">
    <property type="entry name" value="HTH-TYPE TRANSCRIPTIONAL REGULATOR RV0890C-RELATED"/>
    <property type="match status" value="1"/>
</dbReference>
<evidence type="ECO:0000256" key="1">
    <source>
        <dbReference type="SAM" id="MobiDB-lite"/>
    </source>
</evidence>
<protein>
    <submittedName>
        <fullName evidence="2">Tetratricopeptide (TPR) repeat protein</fullName>
    </submittedName>
</protein>
<dbReference type="PRINTS" id="PR00364">
    <property type="entry name" value="DISEASERSIST"/>
</dbReference>
<dbReference type="Proteomes" id="UP000547510">
    <property type="component" value="Unassembled WGS sequence"/>
</dbReference>
<name>A0A841CE07_9PSEU</name>
<evidence type="ECO:0000313" key="3">
    <source>
        <dbReference type="Proteomes" id="UP000547510"/>
    </source>
</evidence>
<keyword evidence="3" id="KW-1185">Reference proteome</keyword>
<feature type="region of interest" description="Disordered" evidence="1">
    <location>
        <begin position="66"/>
        <end position="109"/>
    </location>
</feature>
<dbReference type="SMART" id="SM00028">
    <property type="entry name" value="TPR"/>
    <property type="match status" value="4"/>
</dbReference>
<evidence type="ECO:0000313" key="2">
    <source>
        <dbReference type="EMBL" id="MBB5954594.1"/>
    </source>
</evidence>
<dbReference type="AlphaFoldDB" id="A0A841CE07"/>
<comment type="caution">
    <text evidence="2">The sequence shown here is derived from an EMBL/GenBank/DDBJ whole genome shotgun (WGS) entry which is preliminary data.</text>
</comment>
<dbReference type="SUPFAM" id="SSF48452">
    <property type="entry name" value="TPR-like"/>
    <property type="match status" value="2"/>
</dbReference>
<dbReference type="Pfam" id="PF13424">
    <property type="entry name" value="TPR_12"/>
    <property type="match status" value="2"/>
</dbReference>
<dbReference type="InterPro" id="IPR011990">
    <property type="entry name" value="TPR-like_helical_dom_sf"/>
</dbReference>
<organism evidence="2 3">
    <name type="scientific">Saccharothrix tamanrassetensis</name>
    <dbReference type="NCBI Taxonomy" id="1051531"/>
    <lineage>
        <taxon>Bacteria</taxon>
        <taxon>Bacillati</taxon>
        <taxon>Actinomycetota</taxon>
        <taxon>Actinomycetes</taxon>
        <taxon>Pseudonocardiales</taxon>
        <taxon>Pseudonocardiaceae</taxon>
        <taxon>Saccharothrix</taxon>
    </lineage>
</organism>
<dbReference type="PANTHER" id="PTHR47691">
    <property type="entry name" value="REGULATOR-RELATED"/>
    <property type="match status" value="1"/>
</dbReference>
<feature type="region of interest" description="Disordered" evidence="1">
    <location>
        <begin position="1"/>
        <end position="21"/>
    </location>
</feature>
<accession>A0A841CE07</accession>
<dbReference type="InterPro" id="IPR019734">
    <property type="entry name" value="TPR_rpt"/>
</dbReference>
<sequence length="746" mass="79634">MIPAGHGTWNTHRNTVGGDVHGPVIQARDVHLTRPAPTALAGLPPLDGTFTGRAGDLARLEALLAPGGRDAGQPPDDAPPATRRSADPSAGAGTADPGTSDAGTANLGAIGAGAANPGTSGADTAGTGTANPGTVGAGTAGSDIAGADSRPVLVSAVAGLAGVGKTTLAVRAAHRFPGGVLFTDLRGYSADPVRPAEALAVFLHALGVPAEHIPPDVAGRTNLYRSVLATRPDPLLVLLDNAATADQVRPLLPGNGAHRVLITSRELLGELNARQVPLDVLPPDEAEALVVNAVRARNPHRPVDGPLTELADLCGRLPLALGIAAALLAEDADLSVAGLVDLLGDATNRLDELDYAGDYAVRAAFDLSYRRMPEPARRMFRLLSLNPGPHVGVAAAAALADLPPSRAKRLLTTLRRAHMVESAGAGRVRFHDLLRIYAAECRLREEPDRAALDRLLDHYLRLARDEQPWSAQLEQERPNLVAAADLANDALVVDLALALRGFFGFRNHWGDGERVCRRALDAARRLGQRQDEGELSNWLAMLALDLRRPDDASEHAERALAIHRGAGYRRGVAVAVTNLADCAVGGHDFSRAADLYREALHAFRESDDRYWMATVLNRLGELNCRRLEHEAAGANFRAALWQFRALGLHHDEARVIANLGVLRLHLGDLAEARQFSLRALEIFRDSGDEQATARVLLNLGILYDRVRLTDQACAYWTEAREKFLGLGDVTSAGQLERWLADVRRQR</sequence>